<protein>
    <submittedName>
        <fullName evidence="3">Uncharacterized protein</fullName>
    </submittedName>
</protein>
<sequence>MKKHDTAKENKNQHKYFVYSFGGFLSINIAALTAKLPADNCRADQVGRSTVRTNITRIDLMKIAPPSTPIRGPGVERKGSGARITPRSGRSGASREIMQLLQFRLL</sequence>
<dbReference type="Proteomes" id="UP001431783">
    <property type="component" value="Unassembled WGS sequence"/>
</dbReference>
<evidence type="ECO:0000313" key="3">
    <source>
        <dbReference type="EMBL" id="KAK9878803.1"/>
    </source>
</evidence>
<dbReference type="AlphaFoldDB" id="A0AAW1UCD7"/>
<keyword evidence="2" id="KW-1133">Transmembrane helix</keyword>
<keyword evidence="4" id="KW-1185">Reference proteome</keyword>
<organism evidence="3 4">
    <name type="scientific">Henosepilachna vigintioctopunctata</name>
    <dbReference type="NCBI Taxonomy" id="420089"/>
    <lineage>
        <taxon>Eukaryota</taxon>
        <taxon>Metazoa</taxon>
        <taxon>Ecdysozoa</taxon>
        <taxon>Arthropoda</taxon>
        <taxon>Hexapoda</taxon>
        <taxon>Insecta</taxon>
        <taxon>Pterygota</taxon>
        <taxon>Neoptera</taxon>
        <taxon>Endopterygota</taxon>
        <taxon>Coleoptera</taxon>
        <taxon>Polyphaga</taxon>
        <taxon>Cucujiformia</taxon>
        <taxon>Coccinelloidea</taxon>
        <taxon>Coccinellidae</taxon>
        <taxon>Epilachninae</taxon>
        <taxon>Epilachnini</taxon>
        <taxon>Henosepilachna</taxon>
    </lineage>
</organism>
<accession>A0AAW1UCD7</accession>
<comment type="caution">
    <text evidence="3">The sequence shown here is derived from an EMBL/GenBank/DDBJ whole genome shotgun (WGS) entry which is preliminary data.</text>
</comment>
<feature type="transmembrane region" description="Helical" evidence="2">
    <location>
        <begin position="16"/>
        <end position="34"/>
    </location>
</feature>
<proteinExistence type="predicted"/>
<dbReference type="EMBL" id="JARQZJ010000061">
    <property type="protein sequence ID" value="KAK9878803.1"/>
    <property type="molecule type" value="Genomic_DNA"/>
</dbReference>
<name>A0AAW1UCD7_9CUCU</name>
<reference evidence="3 4" key="1">
    <citation type="submission" date="2023-03" db="EMBL/GenBank/DDBJ databases">
        <title>Genome insight into feeding habits of ladybird beetles.</title>
        <authorList>
            <person name="Li H.-S."/>
            <person name="Huang Y.-H."/>
            <person name="Pang H."/>
        </authorList>
    </citation>
    <scope>NUCLEOTIDE SEQUENCE [LARGE SCALE GENOMIC DNA]</scope>
    <source>
        <strain evidence="3">SYSU_2023b</strain>
        <tissue evidence="3">Whole body</tissue>
    </source>
</reference>
<keyword evidence="2" id="KW-0472">Membrane</keyword>
<keyword evidence="2" id="KW-0812">Transmembrane</keyword>
<feature type="region of interest" description="Disordered" evidence="1">
    <location>
        <begin position="66"/>
        <end position="93"/>
    </location>
</feature>
<evidence type="ECO:0000313" key="4">
    <source>
        <dbReference type="Proteomes" id="UP001431783"/>
    </source>
</evidence>
<evidence type="ECO:0000256" key="2">
    <source>
        <dbReference type="SAM" id="Phobius"/>
    </source>
</evidence>
<evidence type="ECO:0000256" key="1">
    <source>
        <dbReference type="SAM" id="MobiDB-lite"/>
    </source>
</evidence>
<gene>
    <name evidence="3" type="ORF">WA026_003641</name>
</gene>